<name>A0A2H4JA00_9CAUD</name>
<dbReference type="EMBL" id="MF417878">
    <property type="protein sequence ID" value="ASN68548.1"/>
    <property type="molecule type" value="Genomic_DNA"/>
</dbReference>
<feature type="domain" description="HTH cro/C1-type" evidence="2">
    <location>
        <begin position="11"/>
        <end position="65"/>
    </location>
</feature>
<gene>
    <name evidence="4" type="ORF">3F6_58</name>
    <name evidence="7" type="ORF">7F14_2</name>
    <name evidence="3" type="ORF">8F6_6</name>
    <name evidence="6" type="ORF">8S7_15</name>
    <name evidence="5" type="ORF">9F7_14</name>
</gene>
<protein>
    <recommendedName>
        <fullName evidence="2">HTH cro/C1-type domain-containing protein</fullName>
    </recommendedName>
</protein>
<accession>A0A2H4JA00</accession>
<sequence length="150" mass="16849">MRHPKGFPAKLARLRANAEMTQKDLAKASGISVPQIGRYETGLSLPRMTALVKLSKALGVPVEQLQDYDSEPESVSMILEEPDGVELPLTIEKITMDRLQKFSEDTGQPIEEVISGALLWGLQMIRDNPDMAEDFKKRVADRRRKDSRKS</sequence>
<evidence type="ECO:0000313" key="3">
    <source>
        <dbReference type="EMBL" id="ASN67623.1"/>
    </source>
</evidence>
<evidence type="ECO:0000313" key="7">
    <source>
        <dbReference type="EMBL" id="ASN72070.1"/>
    </source>
</evidence>
<evidence type="ECO:0000313" key="5">
    <source>
        <dbReference type="EMBL" id="ASN68451.1"/>
    </source>
</evidence>
<dbReference type="EMBL" id="MF417877">
    <property type="protein sequence ID" value="ASN68451.1"/>
    <property type="molecule type" value="Genomic_DNA"/>
</dbReference>
<dbReference type="EMBL" id="MF417941">
    <property type="protein sequence ID" value="ASN72070.1"/>
    <property type="molecule type" value="Genomic_DNA"/>
</dbReference>
<dbReference type="GO" id="GO:0003677">
    <property type="term" value="F:DNA binding"/>
    <property type="evidence" value="ECO:0007669"/>
    <property type="project" value="UniProtKB-KW"/>
</dbReference>
<reference evidence="7" key="1">
    <citation type="submission" date="2017-06" db="EMBL/GenBank/DDBJ databases">
        <title>Novel phages from South African skin metaviromes.</title>
        <authorList>
            <person name="van Zyl L.J."/>
            <person name="Abrahams Y."/>
            <person name="Stander E.A."/>
            <person name="Kirby B.M."/>
            <person name="Clavaud C."/>
            <person name="Farcet C."/>
            <person name="Breton L."/>
            <person name="Trindade M.I."/>
        </authorList>
    </citation>
    <scope>NUCLEOTIDE SEQUENCE</scope>
</reference>
<dbReference type="PROSITE" id="PS50943">
    <property type="entry name" value="HTH_CROC1"/>
    <property type="match status" value="1"/>
</dbReference>
<dbReference type="InterPro" id="IPR050807">
    <property type="entry name" value="TransReg_Diox_bact_type"/>
</dbReference>
<organism evidence="7">
    <name type="scientific">uncultured Caudovirales phage</name>
    <dbReference type="NCBI Taxonomy" id="2100421"/>
    <lineage>
        <taxon>Viruses</taxon>
        <taxon>Duplodnaviria</taxon>
        <taxon>Heunggongvirae</taxon>
        <taxon>Uroviricota</taxon>
        <taxon>Caudoviricetes</taxon>
        <taxon>Peduoviridae</taxon>
        <taxon>Maltschvirus</taxon>
        <taxon>Maltschvirus maltsch</taxon>
    </lineage>
</organism>
<proteinExistence type="predicted"/>
<dbReference type="InterPro" id="IPR010982">
    <property type="entry name" value="Lambda_DNA-bd_dom_sf"/>
</dbReference>
<evidence type="ECO:0000313" key="6">
    <source>
        <dbReference type="EMBL" id="ASN68548.1"/>
    </source>
</evidence>
<dbReference type="EMBL" id="MF417876">
    <property type="protein sequence ID" value="ASN68399.1"/>
    <property type="molecule type" value="Genomic_DNA"/>
</dbReference>
<evidence type="ECO:0000259" key="2">
    <source>
        <dbReference type="PROSITE" id="PS50943"/>
    </source>
</evidence>
<dbReference type="InterPro" id="IPR001387">
    <property type="entry name" value="Cro/C1-type_HTH"/>
</dbReference>
<keyword evidence="1" id="KW-0238">DNA-binding</keyword>
<dbReference type="EMBL" id="MF417859">
    <property type="protein sequence ID" value="ASN67623.1"/>
    <property type="molecule type" value="Genomic_DNA"/>
</dbReference>
<dbReference type="PANTHER" id="PTHR46797">
    <property type="entry name" value="HTH-TYPE TRANSCRIPTIONAL REGULATOR"/>
    <property type="match status" value="1"/>
</dbReference>
<dbReference type="Pfam" id="PF01381">
    <property type="entry name" value="HTH_3"/>
    <property type="match status" value="1"/>
</dbReference>
<dbReference type="Gene3D" id="1.10.260.40">
    <property type="entry name" value="lambda repressor-like DNA-binding domains"/>
    <property type="match status" value="1"/>
</dbReference>
<evidence type="ECO:0000256" key="1">
    <source>
        <dbReference type="ARBA" id="ARBA00023125"/>
    </source>
</evidence>
<dbReference type="SMART" id="SM00530">
    <property type="entry name" value="HTH_XRE"/>
    <property type="match status" value="1"/>
</dbReference>
<dbReference type="CDD" id="cd00093">
    <property type="entry name" value="HTH_XRE"/>
    <property type="match status" value="1"/>
</dbReference>
<dbReference type="PANTHER" id="PTHR46797:SF1">
    <property type="entry name" value="METHYLPHOSPHONATE SYNTHASE"/>
    <property type="match status" value="1"/>
</dbReference>
<dbReference type="GO" id="GO:0003700">
    <property type="term" value="F:DNA-binding transcription factor activity"/>
    <property type="evidence" value="ECO:0007669"/>
    <property type="project" value="TreeGrafter"/>
</dbReference>
<evidence type="ECO:0000313" key="4">
    <source>
        <dbReference type="EMBL" id="ASN68399.1"/>
    </source>
</evidence>
<dbReference type="SUPFAM" id="SSF47413">
    <property type="entry name" value="lambda repressor-like DNA-binding domains"/>
    <property type="match status" value="1"/>
</dbReference>